<proteinExistence type="inferred from homology"/>
<feature type="active site" description="Charge relay system" evidence="7">
    <location>
        <position position="522"/>
    </location>
</feature>
<gene>
    <name evidence="10" type="ORF">ACHAXA_001485</name>
</gene>
<accession>A0ABD3RZ12</accession>
<dbReference type="EC" id="3.4.21.62" evidence="6"/>
<dbReference type="PROSITE" id="PS51892">
    <property type="entry name" value="SUBTILASE"/>
    <property type="match status" value="1"/>
</dbReference>
<protein>
    <recommendedName>
        <fullName evidence="6">subtilisin</fullName>
        <ecNumber evidence="6">3.4.21.62</ecNumber>
    </recommendedName>
</protein>
<keyword evidence="2 7" id="KW-0645">Protease</keyword>
<feature type="compositionally biased region" description="Basic residues" evidence="8">
    <location>
        <begin position="88"/>
        <end position="102"/>
    </location>
</feature>
<evidence type="ECO:0000256" key="6">
    <source>
        <dbReference type="ARBA" id="ARBA00023619"/>
    </source>
</evidence>
<keyword evidence="4 7" id="KW-0720">Serine protease</keyword>
<dbReference type="PANTHER" id="PTHR43399">
    <property type="entry name" value="SUBTILISIN-RELATED"/>
    <property type="match status" value="1"/>
</dbReference>
<evidence type="ECO:0000313" key="11">
    <source>
        <dbReference type="Proteomes" id="UP001530377"/>
    </source>
</evidence>
<dbReference type="InterPro" id="IPR034058">
    <property type="entry name" value="TagA/B/C/D_pept_dom"/>
</dbReference>
<dbReference type="SUPFAM" id="SSF49785">
    <property type="entry name" value="Galactose-binding domain-like"/>
    <property type="match status" value="1"/>
</dbReference>
<dbReference type="InterPro" id="IPR015500">
    <property type="entry name" value="Peptidase_S8_subtilisin-rel"/>
</dbReference>
<dbReference type="PROSITE" id="PS00137">
    <property type="entry name" value="SUBTILASE_HIS"/>
    <property type="match status" value="1"/>
</dbReference>
<evidence type="ECO:0000256" key="4">
    <source>
        <dbReference type="ARBA" id="ARBA00022825"/>
    </source>
</evidence>
<feature type="active site" description="Charge relay system" evidence="7">
    <location>
        <position position="471"/>
    </location>
</feature>
<evidence type="ECO:0000259" key="9">
    <source>
        <dbReference type="Pfam" id="PF00082"/>
    </source>
</evidence>
<evidence type="ECO:0000256" key="3">
    <source>
        <dbReference type="ARBA" id="ARBA00022801"/>
    </source>
</evidence>
<comment type="catalytic activity">
    <reaction evidence="5">
        <text>Hydrolysis of proteins with broad specificity for peptide bonds, and a preference for a large uncharged residue in P1. Hydrolyzes peptide amides.</text>
        <dbReference type="EC" id="3.4.21.62"/>
    </reaction>
</comment>
<keyword evidence="11" id="KW-1185">Reference proteome</keyword>
<name>A0ABD3RZ12_9STRA</name>
<feature type="active site" description="Charge relay system" evidence="7">
    <location>
        <position position="737"/>
    </location>
</feature>
<reference evidence="10 11" key="1">
    <citation type="submission" date="2024-10" db="EMBL/GenBank/DDBJ databases">
        <title>Updated reference genomes for cyclostephanoid diatoms.</title>
        <authorList>
            <person name="Roberts W.R."/>
            <person name="Alverson A.J."/>
        </authorList>
    </citation>
    <scope>NUCLEOTIDE SEQUENCE [LARGE SCALE GENOMIC DNA]</scope>
    <source>
        <strain evidence="10 11">AJA228-03</strain>
    </source>
</reference>
<evidence type="ECO:0000256" key="2">
    <source>
        <dbReference type="ARBA" id="ARBA00022670"/>
    </source>
</evidence>
<dbReference type="InterPro" id="IPR036852">
    <property type="entry name" value="Peptidase_S8/S53_dom_sf"/>
</dbReference>
<dbReference type="GO" id="GO:0004252">
    <property type="term" value="F:serine-type endopeptidase activity"/>
    <property type="evidence" value="ECO:0007669"/>
    <property type="project" value="UniProtKB-UniRule"/>
</dbReference>
<evidence type="ECO:0000256" key="5">
    <source>
        <dbReference type="ARBA" id="ARBA00023529"/>
    </source>
</evidence>
<dbReference type="GO" id="GO:0006508">
    <property type="term" value="P:proteolysis"/>
    <property type="evidence" value="ECO:0007669"/>
    <property type="project" value="UniProtKB-KW"/>
</dbReference>
<comment type="caution">
    <text evidence="10">The sequence shown here is derived from an EMBL/GenBank/DDBJ whole genome shotgun (WGS) entry which is preliminary data.</text>
</comment>
<dbReference type="PANTHER" id="PTHR43399:SF4">
    <property type="entry name" value="CELL WALL-ASSOCIATED PROTEASE"/>
    <property type="match status" value="1"/>
</dbReference>
<dbReference type="Pfam" id="PF00082">
    <property type="entry name" value="Peptidase_S8"/>
    <property type="match status" value="1"/>
</dbReference>
<organism evidence="10 11">
    <name type="scientific">Cyclostephanos tholiformis</name>
    <dbReference type="NCBI Taxonomy" id="382380"/>
    <lineage>
        <taxon>Eukaryota</taxon>
        <taxon>Sar</taxon>
        <taxon>Stramenopiles</taxon>
        <taxon>Ochrophyta</taxon>
        <taxon>Bacillariophyta</taxon>
        <taxon>Coscinodiscophyceae</taxon>
        <taxon>Thalassiosirophycidae</taxon>
        <taxon>Stephanodiscales</taxon>
        <taxon>Stephanodiscaceae</taxon>
        <taxon>Cyclostephanos</taxon>
    </lineage>
</organism>
<dbReference type="InterPro" id="IPR008979">
    <property type="entry name" value="Galactose-bd-like_sf"/>
</dbReference>
<dbReference type="PRINTS" id="PR00723">
    <property type="entry name" value="SUBTILISIN"/>
</dbReference>
<keyword evidence="3 7" id="KW-0378">Hydrolase</keyword>
<dbReference type="EMBL" id="JALLPB020000103">
    <property type="protein sequence ID" value="KAL3817478.1"/>
    <property type="molecule type" value="Genomic_DNA"/>
</dbReference>
<dbReference type="InterPro" id="IPR051048">
    <property type="entry name" value="Peptidase_S8/S53_subtilisin"/>
</dbReference>
<evidence type="ECO:0000313" key="10">
    <source>
        <dbReference type="EMBL" id="KAL3817478.1"/>
    </source>
</evidence>
<dbReference type="CDD" id="cd04842">
    <property type="entry name" value="Peptidases_S8_Kp43_protease"/>
    <property type="match status" value="1"/>
</dbReference>
<comment type="similarity">
    <text evidence="1 7">Belongs to the peptidase S8 family.</text>
</comment>
<dbReference type="InterPro" id="IPR022398">
    <property type="entry name" value="Peptidase_S8_His-AS"/>
</dbReference>
<evidence type="ECO:0000256" key="7">
    <source>
        <dbReference type="PROSITE-ProRule" id="PRU01240"/>
    </source>
</evidence>
<dbReference type="Gene3D" id="3.40.50.200">
    <property type="entry name" value="Peptidase S8/S53 domain"/>
    <property type="match status" value="1"/>
</dbReference>
<feature type="region of interest" description="Disordered" evidence="8">
    <location>
        <begin position="88"/>
        <end position="113"/>
    </location>
</feature>
<feature type="compositionally biased region" description="Basic and acidic residues" evidence="8">
    <location>
        <begin position="103"/>
        <end position="113"/>
    </location>
</feature>
<feature type="domain" description="Peptidase S8/S53" evidence="9">
    <location>
        <begin position="462"/>
        <end position="789"/>
    </location>
</feature>
<evidence type="ECO:0000256" key="1">
    <source>
        <dbReference type="ARBA" id="ARBA00011073"/>
    </source>
</evidence>
<dbReference type="Gene3D" id="2.60.120.380">
    <property type="match status" value="1"/>
</dbReference>
<evidence type="ECO:0000256" key="8">
    <source>
        <dbReference type="SAM" id="MobiDB-lite"/>
    </source>
</evidence>
<dbReference type="InterPro" id="IPR000209">
    <property type="entry name" value="Peptidase_S8/S53_dom"/>
</dbReference>
<dbReference type="SUPFAM" id="SSF52743">
    <property type="entry name" value="Subtilisin-like"/>
    <property type="match status" value="1"/>
</dbReference>
<sequence length="1136" mass="124401">MNLPFAMYVHNNTVSTTHVTRDHISKIMHTAFDDDITLQLLHDDRVKTRYGHDRQILEIRRKEIILTPDEDSWQKIIQHGWIWSKRHHIRKQTSRRGGRRRNLRSDVTDGGSKDASKISPFVVCSANEDQSGFQRGQEIVEKLGIPKKHVQTVSNTMEESCFIVSSTPAAMESFQSEIAREESALPEDKPKGKVKLGPLVDALKVPGGTVMGILEDEDWSPPKIESEADLKKLNKRKRVNEFSYDNTTEVVEFNVQKWSKSFMVELVPGSVPDEVGIEDVGIDILEYVKDMAQIPPGTASSTSYLRSNNTDNSTLSAGYVISTREAFSLTATALNDDESSSNAMFSDRHSVWSTALSKGFEAPHGCQAMLDSLELRPIDGRFEVVLHPPSQFMKQAAVESSAWNKHCALSLLIGISVHPSVQSVEVSQPIVLASIEGKTNPQWITQSGQYNQRPFFSMNLDGNGQVVAVADGGLDIDNCYLRDSSSSDLIYGRDVNGWDFSQRKVVHYDDTFGDRTDESMGHGTLVSGILAGRKSTDGINEEAGYADGTAPGSRLAFFDMEEANYGIADPGVERLLKSLYNPAVGAGGNKGARVINASWGRSYYGQYTSFCRQYDAALRNEYPDLLLVISAGNTGREGASSIQDPASCKNSFAVGSSLSYGTDSLNGEMGVEYLADYSSRGPTQDNRMKPDIVAPGHFVMGTVAIPGMVGECDGDSEPDVDYDNAGGSGVKYTTGTSMASPILAGAAAILRQYFEEAYCDPSICCGSKGCATSFNPSGSLIKAVLMNGAQPLTGGVQYVPSGDVLSDQPLQPYDNNQGMGRVNLINSVPLAGENNMHMKVVNSKFIVNGYKDVITLLIDKSDCDRQLSVTLAWYDPPATSGCKNCIVNDLDLFVKTSSGVVYPNGRNSKDSSNTVERIRMSPSDGEEVRIVVDAKNFATYGEKYSLAITGCFSLKGTSTNAPIVQQEFLVDDISEYSASSIERSLCPPDRHFQVILNTSNDGEQLKWNFIKSLSDGGIERIIGGPTGSSGYENNSEYFFSTCLEPSTRYRFQLRNTSGESIEGWYKLTYNGQEIFNSQWASQNQMGRVSTFRFETNQYGLYEQLASTTFTAHVELSETADIGIGGDETSYDGSRHT</sequence>
<dbReference type="Proteomes" id="UP001530377">
    <property type="component" value="Unassembled WGS sequence"/>
</dbReference>
<dbReference type="AlphaFoldDB" id="A0ABD3RZ12"/>